<name>A0A1S6IVW3_9FIRM</name>
<keyword evidence="12" id="KW-1185">Reference proteome</keyword>
<comment type="similarity">
    <text evidence="7 10">Belongs to the fluoride channel Fluc/FEX (TC 1.A.43) family.</text>
</comment>
<feature type="binding site" evidence="10">
    <location>
        <position position="78"/>
    </location>
    <ligand>
        <name>Na(+)</name>
        <dbReference type="ChEBI" id="CHEBI:29101"/>
        <note>structural</note>
    </ligand>
</feature>
<comment type="subcellular location">
    <subcellularLocation>
        <location evidence="1 10">Cell membrane</location>
        <topology evidence="1 10">Multi-pass membrane protein</topology>
    </subcellularLocation>
</comment>
<feature type="transmembrane region" description="Helical" evidence="10">
    <location>
        <begin position="38"/>
        <end position="59"/>
    </location>
</feature>
<dbReference type="InterPro" id="IPR003691">
    <property type="entry name" value="FluC"/>
</dbReference>
<evidence type="ECO:0000256" key="2">
    <source>
        <dbReference type="ARBA" id="ARBA00022475"/>
    </source>
</evidence>
<proteinExistence type="inferred from homology"/>
<evidence type="ECO:0000256" key="4">
    <source>
        <dbReference type="ARBA" id="ARBA00022989"/>
    </source>
</evidence>
<dbReference type="STRING" id="1833852.B0537_07255"/>
<feature type="transmembrane region" description="Helical" evidence="10">
    <location>
        <begin position="66"/>
        <end position="83"/>
    </location>
</feature>
<evidence type="ECO:0000256" key="3">
    <source>
        <dbReference type="ARBA" id="ARBA00022692"/>
    </source>
</evidence>
<dbReference type="NCBIfam" id="TIGR00494">
    <property type="entry name" value="crcB"/>
    <property type="match status" value="1"/>
</dbReference>
<comment type="activity regulation">
    <text evidence="10">Na(+) is not transported, but it plays an essential structural role and its presence is essential for fluoride channel function.</text>
</comment>
<evidence type="ECO:0000256" key="7">
    <source>
        <dbReference type="ARBA" id="ARBA00035120"/>
    </source>
</evidence>
<evidence type="ECO:0000313" key="11">
    <source>
        <dbReference type="EMBL" id="AQS58899.1"/>
    </source>
</evidence>
<protein>
    <recommendedName>
        <fullName evidence="10">Fluoride-specific ion channel FluC</fullName>
    </recommendedName>
</protein>
<keyword evidence="2 10" id="KW-1003">Cell membrane</keyword>
<evidence type="ECO:0000256" key="5">
    <source>
        <dbReference type="ARBA" id="ARBA00023136"/>
    </source>
</evidence>
<keyword evidence="10" id="KW-0915">Sodium</keyword>
<reference evidence="11 12" key="1">
    <citation type="journal article" date="2016" name="Int. J. Syst. Evol. Microbiol.">
        <title>Desulfotomaculum ferrireducens sp. nov., a moderately thermophilic sulfate-reducing and dissimilatory Fe(III)-reducing bacterium isolated from compost.</title>
        <authorList>
            <person name="Yang G."/>
            <person name="Guo J."/>
            <person name="Zhuang L."/>
            <person name="Yuan Y."/>
            <person name="Zhou S."/>
        </authorList>
    </citation>
    <scope>NUCLEOTIDE SEQUENCE [LARGE SCALE GENOMIC DNA]</scope>
    <source>
        <strain evidence="11 12">GSS09</strain>
    </source>
</reference>
<dbReference type="Proteomes" id="UP000189464">
    <property type="component" value="Chromosome"/>
</dbReference>
<evidence type="ECO:0000256" key="1">
    <source>
        <dbReference type="ARBA" id="ARBA00004651"/>
    </source>
</evidence>
<keyword evidence="6 10" id="KW-0407">Ion channel</keyword>
<sequence length="124" mass="13342">MRSMFMNTCIFIAAGGFLGAISRYYLSGYLQTKHTLPLPLGTLAINLLGSFLLGLLLGLSINSPTYSFLATGFLGAFTTFSTFELEAVELFRKGLVKLALFYLAASVLLGLALAALGYWLGKTL</sequence>
<evidence type="ECO:0000256" key="10">
    <source>
        <dbReference type="HAMAP-Rule" id="MF_00454"/>
    </source>
</evidence>
<feature type="transmembrane region" description="Helical" evidence="10">
    <location>
        <begin position="95"/>
        <end position="120"/>
    </location>
</feature>
<accession>A0A1S6IVW3</accession>
<evidence type="ECO:0000313" key="12">
    <source>
        <dbReference type="Proteomes" id="UP000189464"/>
    </source>
</evidence>
<gene>
    <name evidence="10" type="primary">fluC</name>
    <name evidence="10" type="synonym">crcB</name>
    <name evidence="11" type="ORF">B0537_07255</name>
</gene>
<evidence type="ECO:0000256" key="6">
    <source>
        <dbReference type="ARBA" id="ARBA00023303"/>
    </source>
</evidence>
<keyword evidence="5 10" id="KW-0472">Membrane</keyword>
<evidence type="ECO:0000256" key="9">
    <source>
        <dbReference type="ARBA" id="ARBA00049940"/>
    </source>
</evidence>
<organism evidence="11 12">
    <name type="scientific">Desulforamulus ferrireducens</name>
    <dbReference type="NCBI Taxonomy" id="1833852"/>
    <lineage>
        <taxon>Bacteria</taxon>
        <taxon>Bacillati</taxon>
        <taxon>Bacillota</taxon>
        <taxon>Clostridia</taxon>
        <taxon>Eubacteriales</taxon>
        <taxon>Peptococcaceae</taxon>
        <taxon>Desulforamulus</taxon>
    </lineage>
</organism>
<dbReference type="PANTHER" id="PTHR28259:SF1">
    <property type="entry name" value="FLUORIDE EXPORT PROTEIN 1-RELATED"/>
    <property type="match status" value="1"/>
</dbReference>
<dbReference type="GO" id="GO:0046872">
    <property type="term" value="F:metal ion binding"/>
    <property type="evidence" value="ECO:0007669"/>
    <property type="project" value="UniProtKB-KW"/>
</dbReference>
<dbReference type="EMBL" id="CP019698">
    <property type="protein sequence ID" value="AQS58899.1"/>
    <property type="molecule type" value="Genomic_DNA"/>
</dbReference>
<dbReference type="GO" id="GO:0062054">
    <property type="term" value="F:fluoride channel activity"/>
    <property type="evidence" value="ECO:0007669"/>
    <property type="project" value="UniProtKB-UniRule"/>
</dbReference>
<dbReference type="GO" id="GO:0005886">
    <property type="term" value="C:plasma membrane"/>
    <property type="evidence" value="ECO:0007669"/>
    <property type="project" value="UniProtKB-SubCell"/>
</dbReference>
<comment type="function">
    <text evidence="9 10">Fluoride-specific ion channel. Important for reducing fluoride concentration in the cell, thus reducing its toxicity.</text>
</comment>
<dbReference type="HAMAP" id="MF_00454">
    <property type="entry name" value="FluC"/>
    <property type="match status" value="1"/>
</dbReference>
<evidence type="ECO:0000256" key="8">
    <source>
        <dbReference type="ARBA" id="ARBA00035585"/>
    </source>
</evidence>
<comment type="catalytic activity">
    <reaction evidence="8">
        <text>fluoride(in) = fluoride(out)</text>
        <dbReference type="Rhea" id="RHEA:76159"/>
        <dbReference type="ChEBI" id="CHEBI:17051"/>
    </reaction>
    <physiologicalReaction direction="left-to-right" evidence="8">
        <dbReference type="Rhea" id="RHEA:76160"/>
    </physiologicalReaction>
</comment>
<keyword evidence="4 10" id="KW-1133">Transmembrane helix</keyword>
<dbReference type="KEGG" id="dfg:B0537_07255"/>
<dbReference type="PANTHER" id="PTHR28259">
    <property type="entry name" value="FLUORIDE EXPORT PROTEIN 1-RELATED"/>
    <property type="match status" value="1"/>
</dbReference>
<keyword evidence="3 10" id="KW-0812">Transmembrane</keyword>
<keyword evidence="10" id="KW-0479">Metal-binding</keyword>
<feature type="binding site" evidence="10">
    <location>
        <position position="75"/>
    </location>
    <ligand>
        <name>Na(+)</name>
        <dbReference type="ChEBI" id="CHEBI:29101"/>
        <note>structural</note>
    </ligand>
</feature>
<dbReference type="Pfam" id="PF02537">
    <property type="entry name" value="CRCB"/>
    <property type="match status" value="1"/>
</dbReference>
<keyword evidence="10" id="KW-0406">Ion transport</keyword>
<dbReference type="AlphaFoldDB" id="A0A1S6IVW3"/>
<dbReference type="GO" id="GO:0140114">
    <property type="term" value="P:cellular detoxification of fluoride"/>
    <property type="evidence" value="ECO:0007669"/>
    <property type="project" value="UniProtKB-UniRule"/>
</dbReference>
<keyword evidence="10" id="KW-0813">Transport</keyword>